<name>A0A165QYM6_9AGAM</name>
<dbReference type="Proteomes" id="UP000076761">
    <property type="component" value="Unassembled WGS sequence"/>
</dbReference>
<dbReference type="AlphaFoldDB" id="A0A165QYM6"/>
<dbReference type="InParanoid" id="A0A165QYM6"/>
<protein>
    <submittedName>
        <fullName evidence="1">Uncharacterized protein</fullName>
    </submittedName>
</protein>
<organism evidence="1 2">
    <name type="scientific">Neolentinus lepideus HHB14362 ss-1</name>
    <dbReference type="NCBI Taxonomy" id="1314782"/>
    <lineage>
        <taxon>Eukaryota</taxon>
        <taxon>Fungi</taxon>
        <taxon>Dikarya</taxon>
        <taxon>Basidiomycota</taxon>
        <taxon>Agaricomycotina</taxon>
        <taxon>Agaricomycetes</taxon>
        <taxon>Gloeophyllales</taxon>
        <taxon>Gloeophyllaceae</taxon>
        <taxon>Neolentinus</taxon>
    </lineage>
</organism>
<feature type="non-terminal residue" evidence="1">
    <location>
        <position position="190"/>
    </location>
</feature>
<proteinExistence type="predicted"/>
<reference evidence="1 2" key="1">
    <citation type="journal article" date="2016" name="Mol. Biol. Evol.">
        <title>Comparative Genomics of Early-Diverging Mushroom-Forming Fungi Provides Insights into the Origins of Lignocellulose Decay Capabilities.</title>
        <authorList>
            <person name="Nagy L.G."/>
            <person name="Riley R."/>
            <person name="Tritt A."/>
            <person name="Adam C."/>
            <person name="Daum C."/>
            <person name="Floudas D."/>
            <person name="Sun H."/>
            <person name="Yadav J.S."/>
            <person name="Pangilinan J."/>
            <person name="Larsson K.H."/>
            <person name="Matsuura K."/>
            <person name="Barry K."/>
            <person name="Labutti K."/>
            <person name="Kuo R."/>
            <person name="Ohm R.A."/>
            <person name="Bhattacharya S.S."/>
            <person name="Shirouzu T."/>
            <person name="Yoshinaga Y."/>
            <person name="Martin F.M."/>
            <person name="Grigoriev I.V."/>
            <person name="Hibbett D.S."/>
        </authorList>
    </citation>
    <scope>NUCLEOTIDE SEQUENCE [LARGE SCALE GENOMIC DNA]</scope>
    <source>
        <strain evidence="1 2">HHB14362 ss-1</strain>
    </source>
</reference>
<gene>
    <name evidence="1" type="ORF">NEOLEDRAFT_1136921</name>
</gene>
<sequence>MHCKKYVSGCLPVLFVATTNTSPDKSYSDEQLSYDGEGHSQFYQSLLGDLTSRLTTRYLLQVTKLTLCPPVRPSLLPHATSVHHQMTSDGLYSFHAIAYCANYCLSRPTAGIIGGTATSPASDDGATLATHWRLHSATYNVLGLRQRRQLVPVYSCSHLFNHWYSQVCIPISCLWIAQLISVPYARILHR</sequence>
<dbReference type="EMBL" id="KV425588">
    <property type="protein sequence ID" value="KZT23066.1"/>
    <property type="molecule type" value="Genomic_DNA"/>
</dbReference>
<evidence type="ECO:0000313" key="2">
    <source>
        <dbReference type="Proteomes" id="UP000076761"/>
    </source>
</evidence>
<accession>A0A165QYM6</accession>
<keyword evidence="2" id="KW-1185">Reference proteome</keyword>
<evidence type="ECO:0000313" key="1">
    <source>
        <dbReference type="EMBL" id="KZT23066.1"/>
    </source>
</evidence>